<keyword evidence="8 11" id="KW-0472">Membrane</keyword>
<keyword evidence="7 11" id="KW-1133">Transmembrane helix</keyword>
<dbReference type="InterPro" id="IPR003439">
    <property type="entry name" value="ABC_transporter-like_ATP-bd"/>
</dbReference>
<comment type="subcellular location">
    <subcellularLocation>
        <location evidence="1">Cell membrane</location>
        <topology evidence="1">Multi-pass membrane protein</topology>
    </subcellularLocation>
</comment>
<evidence type="ECO:0000313" key="15">
    <source>
        <dbReference type="Proteomes" id="UP000243342"/>
    </source>
</evidence>
<keyword evidence="4 11" id="KW-0812">Transmembrane</keyword>
<feature type="region of interest" description="Disordered" evidence="10">
    <location>
        <begin position="632"/>
        <end position="656"/>
    </location>
</feature>
<evidence type="ECO:0000256" key="10">
    <source>
        <dbReference type="SAM" id="MobiDB-lite"/>
    </source>
</evidence>
<feature type="transmembrane region" description="Helical" evidence="11">
    <location>
        <begin position="816"/>
        <end position="842"/>
    </location>
</feature>
<dbReference type="CDD" id="cd18546">
    <property type="entry name" value="ABC_6TM_Rv0194_D2_like"/>
    <property type="match status" value="1"/>
</dbReference>
<keyword evidence="5" id="KW-0547">Nucleotide-binding</keyword>
<evidence type="ECO:0000256" key="11">
    <source>
        <dbReference type="SAM" id="Phobius"/>
    </source>
</evidence>
<feature type="domain" description="ABC transmembrane type-1" evidence="13">
    <location>
        <begin position="709"/>
        <end position="991"/>
    </location>
</feature>
<feature type="transmembrane region" description="Helical" evidence="11">
    <location>
        <begin position="48"/>
        <end position="69"/>
    </location>
</feature>
<feature type="transmembrane region" description="Helical" evidence="11">
    <location>
        <begin position="704"/>
        <end position="724"/>
    </location>
</feature>
<reference evidence="14 15" key="1">
    <citation type="submission" date="2016-10" db="EMBL/GenBank/DDBJ databases">
        <title>Genome sequence of Streptomyces gilvigriseus MUSC 26.</title>
        <authorList>
            <person name="Lee L.-H."/>
            <person name="Ser H.-L."/>
        </authorList>
    </citation>
    <scope>NUCLEOTIDE SEQUENCE [LARGE SCALE GENOMIC DNA]</scope>
    <source>
        <strain evidence="14 15">MUSC 26</strain>
    </source>
</reference>
<feature type="transmembrane region" description="Helical" evidence="11">
    <location>
        <begin position="848"/>
        <end position="866"/>
    </location>
</feature>
<dbReference type="InterPro" id="IPR039421">
    <property type="entry name" value="Type_1_exporter"/>
</dbReference>
<feature type="transmembrane region" description="Helical" evidence="11">
    <location>
        <begin position="744"/>
        <end position="761"/>
    </location>
</feature>
<dbReference type="PANTHER" id="PTHR43394:SF1">
    <property type="entry name" value="ATP-BINDING CASSETTE SUB-FAMILY B MEMBER 10, MITOCHONDRIAL"/>
    <property type="match status" value="1"/>
</dbReference>
<dbReference type="Pfam" id="PF00005">
    <property type="entry name" value="ABC_tran"/>
    <property type="match status" value="2"/>
</dbReference>
<proteinExistence type="inferred from homology"/>
<feature type="region of interest" description="Disordered" evidence="10">
    <location>
        <begin position="1"/>
        <end position="23"/>
    </location>
</feature>
<dbReference type="EMBL" id="MLCF01000009">
    <property type="protein sequence ID" value="OIV38946.1"/>
    <property type="molecule type" value="Genomic_DNA"/>
</dbReference>
<evidence type="ECO:0000256" key="5">
    <source>
        <dbReference type="ARBA" id="ARBA00022741"/>
    </source>
</evidence>
<dbReference type="Gene3D" id="1.20.1560.10">
    <property type="entry name" value="ABC transporter type 1, transmembrane domain"/>
    <property type="match status" value="2"/>
</dbReference>
<feature type="transmembrane region" description="Helical" evidence="11">
    <location>
        <begin position="81"/>
        <end position="102"/>
    </location>
</feature>
<organism evidence="14 15">
    <name type="scientific">Mangrovactinospora gilvigrisea</name>
    <dbReference type="NCBI Taxonomy" id="1428644"/>
    <lineage>
        <taxon>Bacteria</taxon>
        <taxon>Bacillati</taxon>
        <taxon>Actinomycetota</taxon>
        <taxon>Actinomycetes</taxon>
        <taxon>Kitasatosporales</taxon>
        <taxon>Streptomycetaceae</taxon>
        <taxon>Mangrovactinospora</taxon>
    </lineage>
</organism>
<evidence type="ECO:0000259" key="13">
    <source>
        <dbReference type="PROSITE" id="PS50929"/>
    </source>
</evidence>
<protein>
    <recommendedName>
        <fullName evidence="16">ABC transporter</fullName>
    </recommendedName>
</protein>
<keyword evidence="2" id="KW-0813">Transport</keyword>
<feature type="domain" description="ABC transmembrane type-1" evidence="13">
    <location>
        <begin position="51"/>
        <end position="330"/>
    </location>
</feature>
<dbReference type="InterPro" id="IPR027417">
    <property type="entry name" value="P-loop_NTPase"/>
</dbReference>
<dbReference type="InterPro" id="IPR036640">
    <property type="entry name" value="ABC1_TM_sf"/>
</dbReference>
<dbReference type="RefSeq" id="WP_071655056.1">
    <property type="nucleotide sequence ID" value="NZ_MLCF01000009.1"/>
</dbReference>
<keyword evidence="6" id="KW-0067">ATP-binding</keyword>
<dbReference type="SUPFAM" id="SSF90123">
    <property type="entry name" value="ABC transporter transmembrane region"/>
    <property type="match status" value="2"/>
</dbReference>
<feature type="domain" description="ABC transporter" evidence="12">
    <location>
        <begin position="368"/>
        <end position="605"/>
    </location>
</feature>
<feature type="compositionally biased region" description="Polar residues" evidence="10">
    <location>
        <begin position="1"/>
        <end position="17"/>
    </location>
</feature>
<evidence type="ECO:0000256" key="7">
    <source>
        <dbReference type="ARBA" id="ARBA00022989"/>
    </source>
</evidence>
<dbReference type="GO" id="GO:0015421">
    <property type="term" value="F:ABC-type oligopeptide transporter activity"/>
    <property type="evidence" value="ECO:0007669"/>
    <property type="project" value="TreeGrafter"/>
</dbReference>
<dbReference type="Gene3D" id="3.40.50.300">
    <property type="entry name" value="P-loop containing nucleotide triphosphate hydrolases"/>
    <property type="match status" value="2"/>
</dbReference>
<evidence type="ECO:0000256" key="9">
    <source>
        <dbReference type="ARBA" id="ARBA00061644"/>
    </source>
</evidence>
<dbReference type="FunFam" id="3.40.50.300:FF:000299">
    <property type="entry name" value="ABC transporter ATP-binding protein/permease"/>
    <property type="match status" value="2"/>
</dbReference>
<evidence type="ECO:0000256" key="2">
    <source>
        <dbReference type="ARBA" id="ARBA00022448"/>
    </source>
</evidence>
<dbReference type="GO" id="GO:0005886">
    <property type="term" value="C:plasma membrane"/>
    <property type="evidence" value="ECO:0007669"/>
    <property type="project" value="UniProtKB-SubCell"/>
</dbReference>
<evidence type="ECO:0000256" key="6">
    <source>
        <dbReference type="ARBA" id="ARBA00022840"/>
    </source>
</evidence>
<comment type="similarity">
    <text evidence="9">Belongs to the ABC transporter superfamily. Lipid exporter (TC 3.A.1.106) family.</text>
</comment>
<dbReference type="STRING" id="1428644.BIV57_03000"/>
<dbReference type="PROSITE" id="PS00211">
    <property type="entry name" value="ABC_TRANSPORTER_1"/>
    <property type="match status" value="2"/>
</dbReference>
<feature type="transmembrane region" description="Helical" evidence="11">
    <location>
        <begin position="271"/>
        <end position="293"/>
    </location>
</feature>
<dbReference type="PROSITE" id="PS50929">
    <property type="entry name" value="ABC_TM1F"/>
    <property type="match status" value="2"/>
</dbReference>
<feature type="transmembrane region" description="Helical" evidence="11">
    <location>
        <begin position="931"/>
        <end position="954"/>
    </location>
</feature>
<dbReference type="GO" id="GO:0005524">
    <property type="term" value="F:ATP binding"/>
    <property type="evidence" value="ECO:0007669"/>
    <property type="project" value="UniProtKB-KW"/>
</dbReference>
<keyword evidence="15" id="KW-1185">Reference proteome</keyword>
<gene>
    <name evidence="14" type="ORF">BIV57_03000</name>
</gene>
<evidence type="ECO:0000259" key="12">
    <source>
        <dbReference type="PROSITE" id="PS50893"/>
    </source>
</evidence>
<evidence type="ECO:0000256" key="1">
    <source>
        <dbReference type="ARBA" id="ARBA00004651"/>
    </source>
</evidence>
<keyword evidence="3" id="KW-1003">Cell membrane</keyword>
<dbReference type="PROSITE" id="PS50893">
    <property type="entry name" value="ABC_TRANSPORTER_2"/>
    <property type="match status" value="2"/>
</dbReference>
<accession>A0A1J7CH30</accession>
<evidence type="ECO:0008006" key="16">
    <source>
        <dbReference type="Google" id="ProtNLM"/>
    </source>
</evidence>
<evidence type="ECO:0000256" key="8">
    <source>
        <dbReference type="ARBA" id="ARBA00023136"/>
    </source>
</evidence>
<evidence type="ECO:0000313" key="14">
    <source>
        <dbReference type="EMBL" id="OIV38946.1"/>
    </source>
</evidence>
<dbReference type="GO" id="GO:0016887">
    <property type="term" value="F:ATP hydrolysis activity"/>
    <property type="evidence" value="ECO:0007669"/>
    <property type="project" value="InterPro"/>
</dbReference>
<sequence>MAGSIPQQSTNHPTNPEVSVDFPDEASAPQAGSAIKLLLRAVRPHRRALSWSIVLVLIWTAALVVVPILQKLVVDDSVIGHKLPLVPMVLALLGVGAVRWAGGAGWRYLGAKVSFLVQQDMRTDVYRRLQRLDARGHAEVRSGEVVARLNTDVQLVQQLTSWAPLVVHGVVYVGACLAVMLVLSPLMSAVVAAVMAVVVLVVRRTGRKLHASGWDSQQREADMTSAVEEAVTGIRVVRSFGQESAETGRVRHLIAVLFGARVRAVRLRAPFLAWLQTVPLAGQAAVLLVGGWLAMHGQLSLGTLLSFFSYLASLSGTSRMIGMILTGAPQAFAATTRVGDLLRLRPTVTEPDPDLTPDGYRSRTRGELAFRKVVFAHPDGGRDRPVLDGFDLTIRPGERVALVGRSGAGKSTALNLAPRVWDVDEGSITLDGADIRELPLHELRRRIAVVSEDRFLFSDSVAANIAWGRPEATREEIEEVAKAAAAHEFIMELPDGYDTVIGEQGLTLSGGQRQRLTLARALLVDADVLLLDDATSAIDEHVERIIHENLEPQLAGRSVLLIAYRESTLRTADRIVVVDEGRVVAEGAHEDLLRTSPLYAHLFGDSDEGFEGFGSSDDAARGPGVLHMARSGEYRREEDSWPEPDPTALGQRPPAVRQPSPEIAAVLGTLPAVAEQRDPAVEEELDRENLSQGAFRMGEFLRPYMGAIAIGMLFVVLDAIGTIVGPKLIEVGVDSGVRTHHAGVLLAVSAAALAVTVFLWWDMQQETLWTNRTAERALAALRMRIFVHLQRLGVDYFDRTKAGWVMSRITSDVSTVAQLLQAGLVNALVGGVTFAGMTVMVVLLDARLALVLAAVVVPVAGATLWYQRKAHRNYKLLRERISLMTAALHEGVNGVRTSQLFRREERNTAEFDEKCADVRLAAQRAQVANTLYGGFIEFLAVAAIALGVLAGAWLMRRGTLEAGALLAFLLYLAQAFAPVQQLAQVFDVYQQARAGLVRIRSLLGQVSSTPQPERPRMVGEIEGDVRLEQVRLRYHGAETDALRTVDLHVPAGQRVAFVGRTGAGKSTIAKLVTRFYDPTEGRVLVDGQPLTALDVRGYRSRLGYVPQEPMLFSRSVRDNIAYGRPDASDEEVEAAAVAVGAHGFIRELPGGYRHILGTGGGSLSAGQRQLLCLARALLVDPGILVLDEATSNLDLAGERRVNRAMRAVSAGRTTLVVTHRPQALAWVDRVVRVHQGEVVEDKVKERAA</sequence>
<dbReference type="PANTHER" id="PTHR43394">
    <property type="entry name" value="ATP-DEPENDENT PERMEASE MDL1, MITOCHONDRIAL"/>
    <property type="match status" value="1"/>
</dbReference>
<name>A0A1J7CH30_9ACTN</name>
<dbReference type="AlphaFoldDB" id="A0A1J7CH30"/>
<dbReference type="SUPFAM" id="SSF52540">
    <property type="entry name" value="P-loop containing nucleoside triphosphate hydrolases"/>
    <property type="match status" value="2"/>
</dbReference>
<dbReference type="InterPro" id="IPR003593">
    <property type="entry name" value="AAA+_ATPase"/>
</dbReference>
<dbReference type="Proteomes" id="UP000243342">
    <property type="component" value="Unassembled WGS sequence"/>
</dbReference>
<feature type="domain" description="ABC transporter" evidence="12">
    <location>
        <begin position="1025"/>
        <end position="1248"/>
    </location>
</feature>
<evidence type="ECO:0000256" key="4">
    <source>
        <dbReference type="ARBA" id="ARBA00022692"/>
    </source>
</evidence>
<dbReference type="CDD" id="cd18543">
    <property type="entry name" value="ABC_6TM_Rv0194_D1_like"/>
    <property type="match status" value="1"/>
</dbReference>
<dbReference type="InterPro" id="IPR011527">
    <property type="entry name" value="ABC1_TM_dom"/>
</dbReference>
<feature type="transmembrane region" description="Helical" evidence="11">
    <location>
        <begin position="299"/>
        <end position="317"/>
    </location>
</feature>
<evidence type="ECO:0000256" key="3">
    <source>
        <dbReference type="ARBA" id="ARBA00022475"/>
    </source>
</evidence>
<dbReference type="InterPro" id="IPR017871">
    <property type="entry name" value="ABC_transporter-like_CS"/>
</dbReference>
<comment type="caution">
    <text evidence="14">The sequence shown here is derived from an EMBL/GenBank/DDBJ whole genome shotgun (WGS) entry which is preliminary data.</text>
</comment>
<feature type="transmembrane region" description="Helical" evidence="11">
    <location>
        <begin position="169"/>
        <end position="202"/>
    </location>
</feature>
<dbReference type="Pfam" id="PF00664">
    <property type="entry name" value="ABC_membrane"/>
    <property type="match status" value="2"/>
</dbReference>
<dbReference type="SMART" id="SM00382">
    <property type="entry name" value="AAA"/>
    <property type="match status" value="2"/>
</dbReference>